<reference evidence="3" key="1">
    <citation type="submission" date="2017-10" db="EMBL/GenBank/DDBJ databases">
        <authorList>
            <person name="Skurnik M."/>
        </authorList>
    </citation>
    <scope>NUCLEOTIDE SEQUENCE [LARGE SCALE GENOMIC DNA]</scope>
</reference>
<evidence type="ECO:0000313" key="1">
    <source>
        <dbReference type="EMBL" id="SOK58620.1"/>
    </source>
</evidence>
<reference evidence="1" key="2">
    <citation type="submission" date="2017-10" db="EMBL/GenBank/DDBJ databases">
        <authorList>
            <person name="Banno H."/>
            <person name="Chua N.-H."/>
        </authorList>
    </citation>
    <scope>NUCLEOTIDE SEQUENCE [LARGE SCALE GENOMIC DNA]</scope>
</reference>
<dbReference type="Proteomes" id="UP000317227">
    <property type="component" value="Segment"/>
</dbReference>
<dbReference type="GeneID" id="40100761"/>
<dbReference type="Proteomes" id="UP000240931">
    <property type="component" value="Segment"/>
</dbReference>
<protein>
    <submittedName>
        <fullName evidence="1">Uncharacterized protein</fullName>
    </submittedName>
</protein>
<reference evidence="2 4" key="3">
    <citation type="submission" date="2019-06" db="EMBL/GenBank/DDBJ databases">
        <authorList>
            <person name="Bower L."/>
            <person name="Leinonen R."/>
        </authorList>
    </citation>
    <scope>NUCLEOTIDE SEQUENCE [LARGE SCALE GENOMIC DNA]</scope>
</reference>
<name>A0A2C9CXR4_9CAUD</name>
<keyword evidence="3" id="KW-1185">Reference proteome</keyword>
<dbReference type="EMBL" id="LT960551">
    <property type="protein sequence ID" value="SOK58620.1"/>
    <property type="molecule type" value="Genomic_DNA"/>
</dbReference>
<sequence>MYTMVIVLLLSGANMSPTAVTIEGYTSYENCKNIGVPEVKKRYAMSSVQVKSAECFLVK</sequence>
<dbReference type="RefSeq" id="YP_009623953.1">
    <property type="nucleotide sequence ID" value="NC_042116.1"/>
</dbReference>
<gene>
    <name evidence="1" type="primary">g343</name>
</gene>
<evidence type="ECO:0000313" key="2">
    <source>
        <dbReference type="EMBL" id="VUE36389.1"/>
    </source>
</evidence>
<evidence type="ECO:0000313" key="3">
    <source>
        <dbReference type="Proteomes" id="UP000240931"/>
    </source>
</evidence>
<evidence type="ECO:0000313" key="4">
    <source>
        <dbReference type="Proteomes" id="UP000317227"/>
    </source>
</evidence>
<accession>A0A2C9CXR4</accession>
<dbReference type="EMBL" id="LR596615">
    <property type="protein sequence ID" value="VUE36389.1"/>
    <property type="molecule type" value="Genomic_DNA"/>
</dbReference>
<proteinExistence type="predicted"/>
<dbReference type="KEGG" id="vg:40100761"/>
<organism evidence="1 3">
    <name type="scientific">Yersinia phage fHe-Yen9-04</name>
    <dbReference type="NCBI Taxonomy" id="2052742"/>
    <lineage>
        <taxon>Viruses</taxon>
        <taxon>Duplodnaviria</taxon>
        <taxon>Heunggongvirae</taxon>
        <taxon>Uroviricota</taxon>
        <taxon>Caudoviricetes</taxon>
        <taxon>Eneladusvirus</taxon>
        <taxon>Eneladusvirus Yen904</taxon>
    </lineage>
</organism>